<keyword evidence="7 9" id="KW-1133">Transmembrane helix</keyword>
<name>A0ABV4AK76_9GAMM</name>
<sequence>MHDIAHDLDDLATLQRARRILLLAGGGLLVFLIWAAWAVLDEVSSGSGKVVPSSREQVIQSLEGGILTELMVREGDIVEAGQVLARLDPTRTESDVGESAARYRAALARSARLQAELSGEALSFPDSLQDYPELIAEETRLYQSRRRRLDETLAGIGASRQLLSQELDITRRLMQTGAASNMEVLRLERQRSELDLKASDTRSQYVVQAREDLSKASAEVETLASVLRGRTDSLTRLTLRSPVRGIVKDIEITTRGGVIAPNGQLMQIVPLDDRLLIEAQISPRDIAFIHPDQEALVKITAYDYAIYGGLSGRVVTISPDTLQDERQPENVYYRVYIRTDSDYLENKAGKQFSIVPGMVATVDIRTGRKTVLDYLLKPLNRAREALRER</sequence>
<comment type="caution">
    <text evidence="11">The sequence shown here is derived from an EMBL/GenBank/DDBJ whole genome shotgun (WGS) entry which is preliminary data.</text>
</comment>
<evidence type="ECO:0000256" key="4">
    <source>
        <dbReference type="ARBA" id="ARBA00022475"/>
    </source>
</evidence>
<dbReference type="EMBL" id="JBGCUO010000002">
    <property type="protein sequence ID" value="MEY1662932.1"/>
    <property type="molecule type" value="Genomic_DNA"/>
</dbReference>
<dbReference type="PRINTS" id="PR01490">
    <property type="entry name" value="RTXTOXIND"/>
</dbReference>
<dbReference type="Gene3D" id="2.40.30.170">
    <property type="match status" value="1"/>
</dbReference>
<feature type="domain" description="AprE-like beta-barrel" evidence="10">
    <location>
        <begin position="275"/>
        <end position="367"/>
    </location>
</feature>
<evidence type="ECO:0000256" key="2">
    <source>
        <dbReference type="ARBA" id="ARBA00009477"/>
    </source>
</evidence>
<dbReference type="InterPro" id="IPR058982">
    <property type="entry name" value="Beta-barrel_AprE"/>
</dbReference>
<dbReference type="Gene3D" id="2.40.50.100">
    <property type="match status" value="1"/>
</dbReference>
<evidence type="ECO:0000313" key="12">
    <source>
        <dbReference type="Proteomes" id="UP001562065"/>
    </source>
</evidence>
<keyword evidence="6 9" id="KW-0812">Transmembrane</keyword>
<gene>
    <name evidence="11" type="ORF">AB5I84_12295</name>
</gene>
<dbReference type="Pfam" id="PF26002">
    <property type="entry name" value="Beta-barrel_AprE"/>
    <property type="match status" value="1"/>
</dbReference>
<dbReference type="InterPro" id="IPR050739">
    <property type="entry name" value="MFP"/>
</dbReference>
<evidence type="ECO:0000313" key="11">
    <source>
        <dbReference type="EMBL" id="MEY1662932.1"/>
    </source>
</evidence>
<evidence type="ECO:0000256" key="9">
    <source>
        <dbReference type="RuleBase" id="RU365093"/>
    </source>
</evidence>
<evidence type="ECO:0000256" key="7">
    <source>
        <dbReference type="ARBA" id="ARBA00022989"/>
    </source>
</evidence>
<organism evidence="11 12">
    <name type="scientific">Isoalcanivorax beigongshangi</name>
    <dbReference type="NCBI Taxonomy" id="3238810"/>
    <lineage>
        <taxon>Bacteria</taxon>
        <taxon>Pseudomonadati</taxon>
        <taxon>Pseudomonadota</taxon>
        <taxon>Gammaproteobacteria</taxon>
        <taxon>Oceanospirillales</taxon>
        <taxon>Alcanivoracaceae</taxon>
        <taxon>Isoalcanivorax</taxon>
    </lineage>
</organism>
<dbReference type="PANTHER" id="PTHR30386">
    <property type="entry name" value="MEMBRANE FUSION SUBUNIT OF EMRAB-TOLC MULTIDRUG EFFLUX PUMP"/>
    <property type="match status" value="1"/>
</dbReference>
<dbReference type="SUPFAM" id="SSF111369">
    <property type="entry name" value="HlyD-like secretion proteins"/>
    <property type="match status" value="1"/>
</dbReference>
<evidence type="ECO:0000256" key="8">
    <source>
        <dbReference type="ARBA" id="ARBA00023136"/>
    </source>
</evidence>
<dbReference type="NCBIfam" id="TIGR01843">
    <property type="entry name" value="type_I_hlyD"/>
    <property type="match status" value="1"/>
</dbReference>
<reference evidence="11 12" key="1">
    <citation type="submission" date="2024-07" db="EMBL/GenBank/DDBJ databases">
        <authorList>
            <person name="Ren Q."/>
        </authorList>
    </citation>
    <scope>NUCLEOTIDE SEQUENCE [LARGE SCALE GENOMIC DNA]</scope>
    <source>
        <strain evidence="11 12">REN37</strain>
    </source>
</reference>
<dbReference type="Proteomes" id="UP001562065">
    <property type="component" value="Unassembled WGS sequence"/>
</dbReference>
<comment type="similarity">
    <text evidence="2 9">Belongs to the membrane fusion protein (MFP) (TC 8.A.1) family.</text>
</comment>
<dbReference type="InterPro" id="IPR010129">
    <property type="entry name" value="T1SS_HlyD"/>
</dbReference>
<keyword evidence="12" id="KW-1185">Reference proteome</keyword>
<dbReference type="PANTHER" id="PTHR30386:SF26">
    <property type="entry name" value="TRANSPORT PROTEIN COMB"/>
    <property type="match status" value="1"/>
</dbReference>
<evidence type="ECO:0000256" key="5">
    <source>
        <dbReference type="ARBA" id="ARBA00022519"/>
    </source>
</evidence>
<evidence type="ECO:0000256" key="6">
    <source>
        <dbReference type="ARBA" id="ARBA00022692"/>
    </source>
</evidence>
<keyword evidence="5 9" id="KW-0997">Cell inner membrane</keyword>
<keyword evidence="3 9" id="KW-0813">Transport</keyword>
<comment type="subcellular location">
    <subcellularLocation>
        <location evidence="1 9">Cell inner membrane</location>
        <topology evidence="1 9">Single-pass membrane protein</topology>
    </subcellularLocation>
</comment>
<accession>A0ABV4AK76</accession>
<protein>
    <recommendedName>
        <fullName evidence="9">Membrane fusion protein (MFP) family protein</fullName>
    </recommendedName>
</protein>
<dbReference type="RefSeq" id="WP_369456202.1">
    <property type="nucleotide sequence ID" value="NZ_JBGCUO010000002.1"/>
</dbReference>
<evidence type="ECO:0000259" key="10">
    <source>
        <dbReference type="Pfam" id="PF26002"/>
    </source>
</evidence>
<evidence type="ECO:0000256" key="1">
    <source>
        <dbReference type="ARBA" id="ARBA00004377"/>
    </source>
</evidence>
<keyword evidence="8 9" id="KW-0472">Membrane</keyword>
<proteinExistence type="inferred from homology"/>
<keyword evidence="4 9" id="KW-1003">Cell membrane</keyword>
<feature type="transmembrane region" description="Helical" evidence="9">
    <location>
        <begin position="20"/>
        <end position="40"/>
    </location>
</feature>
<evidence type="ECO:0000256" key="3">
    <source>
        <dbReference type="ARBA" id="ARBA00022448"/>
    </source>
</evidence>